<keyword evidence="7" id="KW-0560">Oxidoreductase</keyword>
<dbReference type="GO" id="GO:0030151">
    <property type="term" value="F:molybdenum ion binding"/>
    <property type="evidence" value="ECO:0007669"/>
    <property type="project" value="InterPro"/>
</dbReference>
<dbReference type="GO" id="GO:0016020">
    <property type="term" value="C:membrane"/>
    <property type="evidence" value="ECO:0007669"/>
    <property type="project" value="TreeGrafter"/>
</dbReference>
<dbReference type="AlphaFoldDB" id="A0A6S7A0W3"/>
<keyword evidence="8" id="KW-0408">Iron</keyword>
<dbReference type="NCBIfam" id="TIGR01701">
    <property type="entry name" value="Fdhalpha-like"/>
    <property type="match status" value="1"/>
</dbReference>
<dbReference type="SUPFAM" id="SSF53706">
    <property type="entry name" value="Formate dehydrogenase/DMSO reductase, domains 1-3"/>
    <property type="match status" value="1"/>
</dbReference>
<keyword evidence="5" id="KW-0500">Molybdenum</keyword>
<dbReference type="PANTHER" id="PTHR43105">
    <property type="entry name" value="RESPIRATORY NITRATE REDUCTASE"/>
    <property type="match status" value="1"/>
</dbReference>
<keyword evidence="4" id="KW-0004">4Fe-4S</keyword>
<evidence type="ECO:0000259" key="10">
    <source>
        <dbReference type="Pfam" id="PF00384"/>
    </source>
</evidence>
<dbReference type="InterPro" id="IPR041953">
    <property type="entry name" value="YdeP_MopB"/>
</dbReference>
<evidence type="ECO:0000256" key="3">
    <source>
        <dbReference type="ARBA" id="ARBA00010312"/>
    </source>
</evidence>
<dbReference type="GO" id="GO:0045333">
    <property type="term" value="P:cellular respiration"/>
    <property type="evidence" value="ECO:0007669"/>
    <property type="project" value="UniProtKB-ARBA"/>
</dbReference>
<keyword evidence="9" id="KW-0411">Iron-sulfur</keyword>
<accession>A0A6S7A0W3</accession>
<dbReference type="CDD" id="cd02767">
    <property type="entry name" value="MopB_ydeP"/>
    <property type="match status" value="1"/>
</dbReference>
<proteinExistence type="inferred from homology"/>
<name>A0A6S7A0W3_9BURK</name>
<gene>
    <name evidence="12" type="primary">ydeP</name>
    <name evidence="12" type="ORF">LMG3458_02984</name>
</gene>
<sequence length="759" mass="83078">MSKQREVPGIRPYNGPAGGWGALKATAQAVRQQMEVVQAPVLLLRTNQPTGFDCPGCAWPDKEHKSTFQFCENGAKAVTWEATSKRVTPEFFAQRTVTSLLALSDHELENFGRLTHPMVYDAASDTFREASWEDAFTRIGQVMRELETPDQAEFYTSGRASNEAAYLFQLFAREFGTNNFPDCSNMCHEATSVGLPRSIGIGKGTVSLDDFDHTDFIISIGHNPGTNHPRMMGTLHEAARRKVPIIVFNPLRERALERFADPQSIVEMATYGSTDIASTYYQVKAGGDAAALKGIMKALLALDAERGDALDHDFIAQHTQGLDALVADLEATSWADIEKHSGLARASLEQVAEAYSRSTAAIVTYGMGITQHNKGTANVRLIADLLLLRGNIGKRGAGICPLRGHSNVQGNRTVGITEKPSESFLRNLEDVFGFSPPRAHGHDSVQAMQAMIAGQVQALICLGGNFAMAMPDPERCFDAMKQLRLSVHLGTKLNRSHLLVGKETFILPVLGRTELDVQAGGPQSITVEDSMSMVHASAGGLKPASVHLRSEPAIVAGMARAVLPGSKVDWLGLVDDYDRIRALIERTIPGFDDYNARIRVPGGFRMPLPATERRWNTPSGKAMFSVFPGIRESNTAWEDDVLTLVTIRSHDQYNTTIYGLDDRYRGVFGRRDVLFMNPDDLAALGLEHGDLVDIDTATDGRKLTLRNITAIEYSIARGTVAAYYPEANVLVPLDYIDQDSGTPSYKSVPVRVRRAGLDD</sequence>
<dbReference type="InterPro" id="IPR010046">
    <property type="entry name" value="Mopterin_OxRdtse_a_bac"/>
</dbReference>
<dbReference type="GO" id="GO:0051539">
    <property type="term" value="F:4 iron, 4 sulfur cluster binding"/>
    <property type="evidence" value="ECO:0007669"/>
    <property type="project" value="UniProtKB-KW"/>
</dbReference>
<dbReference type="GO" id="GO:0043546">
    <property type="term" value="F:molybdopterin cofactor binding"/>
    <property type="evidence" value="ECO:0007669"/>
    <property type="project" value="InterPro"/>
</dbReference>
<dbReference type="InterPro" id="IPR006657">
    <property type="entry name" value="MoPterin_dinucl-bd_dom"/>
</dbReference>
<dbReference type="CDD" id="cd02787">
    <property type="entry name" value="MopB_CT_ydeP"/>
    <property type="match status" value="1"/>
</dbReference>
<evidence type="ECO:0000259" key="11">
    <source>
        <dbReference type="Pfam" id="PF01568"/>
    </source>
</evidence>
<evidence type="ECO:0000313" key="12">
    <source>
        <dbReference type="EMBL" id="CAB3706958.1"/>
    </source>
</evidence>
<dbReference type="PANTHER" id="PTHR43105:SF4">
    <property type="entry name" value="PROTEIN YDEP"/>
    <property type="match status" value="1"/>
</dbReference>
<dbReference type="Gene3D" id="2.40.40.20">
    <property type="match status" value="1"/>
</dbReference>
<dbReference type="Pfam" id="PF01568">
    <property type="entry name" value="Molydop_binding"/>
    <property type="match status" value="1"/>
</dbReference>
<comment type="cofactor">
    <cofactor evidence="2">
        <name>[4Fe-4S] cluster</name>
        <dbReference type="ChEBI" id="CHEBI:49883"/>
    </cofactor>
</comment>
<dbReference type="GO" id="GO:0008863">
    <property type="term" value="F:formate dehydrogenase (NAD+) activity"/>
    <property type="evidence" value="ECO:0007669"/>
    <property type="project" value="InterPro"/>
</dbReference>
<reference evidence="12 13" key="1">
    <citation type="submission" date="2020-04" db="EMBL/GenBank/DDBJ databases">
        <authorList>
            <person name="De Canck E."/>
        </authorList>
    </citation>
    <scope>NUCLEOTIDE SEQUENCE [LARGE SCALE GENOMIC DNA]</scope>
    <source>
        <strain evidence="12 13">LMG 3458</strain>
    </source>
</reference>
<feature type="domain" description="Molybdopterin dinucleotide-binding" evidence="11">
    <location>
        <begin position="642"/>
        <end position="749"/>
    </location>
</feature>
<dbReference type="RefSeq" id="WP_175192988.1">
    <property type="nucleotide sequence ID" value="NZ_CADIJO010000009.1"/>
</dbReference>
<evidence type="ECO:0000256" key="9">
    <source>
        <dbReference type="ARBA" id="ARBA00023014"/>
    </source>
</evidence>
<dbReference type="InterPro" id="IPR050123">
    <property type="entry name" value="Prok_molybdopt-oxidoreductase"/>
</dbReference>
<dbReference type="Gene3D" id="3.40.50.740">
    <property type="match status" value="1"/>
</dbReference>
<evidence type="ECO:0000256" key="1">
    <source>
        <dbReference type="ARBA" id="ARBA00001942"/>
    </source>
</evidence>
<evidence type="ECO:0000256" key="2">
    <source>
        <dbReference type="ARBA" id="ARBA00001966"/>
    </source>
</evidence>
<dbReference type="InterPro" id="IPR009010">
    <property type="entry name" value="Asp_de-COase-like_dom_sf"/>
</dbReference>
<evidence type="ECO:0000256" key="5">
    <source>
        <dbReference type="ARBA" id="ARBA00022505"/>
    </source>
</evidence>
<dbReference type="InterPro" id="IPR037951">
    <property type="entry name" value="MopB_CT_YdeP"/>
</dbReference>
<organism evidence="12 13">
    <name type="scientific">Achromobacter deleyi</name>
    <dbReference type="NCBI Taxonomy" id="1353891"/>
    <lineage>
        <taxon>Bacteria</taxon>
        <taxon>Pseudomonadati</taxon>
        <taxon>Pseudomonadota</taxon>
        <taxon>Betaproteobacteria</taxon>
        <taxon>Burkholderiales</taxon>
        <taxon>Alcaligenaceae</taxon>
        <taxon>Achromobacter</taxon>
    </lineage>
</organism>
<protein>
    <submittedName>
        <fullName evidence="12">Protein YdeP</fullName>
    </submittedName>
</protein>
<dbReference type="InterPro" id="IPR006656">
    <property type="entry name" value="Mopterin_OxRdtase"/>
</dbReference>
<dbReference type="Pfam" id="PF00384">
    <property type="entry name" value="Molybdopterin"/>
    <property type="match status" value="1"/>
</dbReference>
<evidence type="ECO:0000256" key="4">
    <source>
        <dbReference type="ARBA" id="ARBA00022485"/>
    </source>
</evidence>
<evidence type="ECO:0000256" key="7">
    <source>
        <dbReference type="ARBA" id="ARBA00023002"/>
    </source>
</evidence>
<evidence type="ECO:0000313" key="13">
    <source>
        <dbReference type="Proteomes" id="UP000494111"/>
    </source>
</evidence>
<dbReference type="PIRSF" id="PIRSF000144">
    <property type="entry name" value="CbbBc"/>
    <property type="match status" value="1"/>
</dbReference>
<dbReference type="SUPFAM" id="SSF50692">
    <property type="entry name" value="ADC-like"/>
    <property type="match status" value="1"/>
</dbReference>
<evidence type="ECO:0000256" key="8">
    <source>
        <dbReference type="ARBA" id="ARBA00023004"/>
    </source>
</evidence>
<feature type="domain" description="Molybdopterin oxidoreductase" evidence="10">
    <location>
        <begin position="113"/>
        <end position="485"/>
    </location>
</feature>
<dbReference type="GO" id="GO:1990204">
    <property type="term" value="C:oxidoreductase complex"/>
    <property type="evidence" value="ECO:0007669"/>
    <property type="project" value="UniProtKB-ARBA"/>
</dbReference>
<evidence type="ECO:0000256" key="6">
    <source>
        <dbReference type="ARBA" id="ARBA00022723"/>
    </source>
</evidence>
<comment type="similarity">
    <text evidence="3">Belongs to the prokaryotic molybdopterin-containing oxidoreductase family.</text>
</comment>
<dbReference type="Gene3D" id="3.40.228.10">
    <property type="entry name" value="Dimethylsulfoxide Reductase, domain 2"/>
    <property type="match status" value="1"/>
</dbReference>
<dbReference type="Proteomes" id="UP000494111">
    <property type="component" value="Unassembled WGS sequence"/>
</dbReference>
<keyword evidence="6" id="KW-0479">Metal-binding</keyword>
<comment type="cofactor">
    <cofactor evidence="1">
        <name>Mo-bis(molybdopterin guanine dinucleotide)</name>
        <dbReference type="ChEBI" id="CHEBI:60539"/>
    </cofactor>
</comment>
<dbReference type="EMBL" id="CADIJO010000009">
    <property type="protein sequence ID" value="CAB3706958.1"/>
    <property type="molecule type" value="Genomic_DNA"/>
</dbReference>